<evidence type="ECO:0000313" key="2">
    <source>
        <dbReference type="EMBL" id="QSZ34785.1"/>
    </source>
</evidence>
<sequence>MGELDELVSTLLSAFTSGIKLLRARRRKRREESNESLDTDHYDETTLSRSFKRSRSDIREAYRRYSVKAGPRFSKGDAKARSSLSVILSRLNIAFASAVASFSLGKFKLSDQEALIKLVNESRVDVLHTLDGLSQRLSESSSSPVSRDNLTRTKRGRIKRSHSSTTTIITKTTALGPATNNGWVRPKSDKKDIAKSKTRARKTGTAKSPRKENPTPLQSIEVEAKRELVSRRAAEKRQSGFSFLSDSTKLSVYSLYSLFLTKIKPSACLNPFKVHSH</sequence>
<feature type="compositionally biased region" description="Low complexity" evidence="1">
    <location>
        <begin position="135"/>
        <end position="146"/>
    </location>
</feature>
<name>A0A8A3PIC3_9HELO</name>
<evidence type="ECO:0000256" key="1">
    <source>
        <dbReference type="SAM" id="MobiDB-lite"/>
    </source>
</evidence>
<dbReference type="OrthoDB" id="5226911at2759"/>
<feature type="region of interest" description="Disordered" evidence="1">
    <location>
        <begin position="135"/>
        <end position="165"/>
    </location>
</feature>
<feature type="compositionally biased region" description="Basic and acidic residues" evidence="1">
    <location>
        <begin position="186"/>
        <end position="195"/>
    </location>
</feature>
<feature type="region of interest" description="Disordered" evidence="1">
    <location>
        <begin position="177"/>
        <end position="218"/>
    </location>
</feature>
<proteinExistence type="predicted"/>
<organism evidence="2 3">
    <name type="scientific">Monilinia vaccinii-corymbosi</name>
    <dbReference type="NCBI Taxonomy" id="61207"/>
    <lineage>
        <taxon>Eukaryota</taxon>
        <taxon>Fungi</taxon>
        <taxon>Dikarya</taxon>
        <taxon>Ascomycota</taxon>
        <taxon>Pezizomycotina</taxon>
        <taxon>Leotiomycetes</taxon>
        <taxon>Helotiales</taxon>
        <taxon>Sclerotiniaceae</taxon>
        <taxon>Monilinia</taxon>
    </lineage>
</organism>
<protein>
    <submittedName>
        <fullName evidence="2">Uncharacterized protein</fullName>
    </submittedName>
</protein>
<dbReference type="AlphaFoldDB" id="A0A8A3PIC3"/>
<dbReference type="Proteomes" id="UP000672032">
    <property type="component" value="Chromosome 5"/>
</dbReference>
<feature type="compositionally biased region" description="Basic residues" evidence="1">
    <location>
        <begin position="152"/>
        <end position="162"/>
    </location>
</feature>
<reference evidence="2" key="1">
    <citation type="submission" date="2020-10" db="EMBL/GenBank/DDBJ databases">
        <title>Genome Sequence of Monilinia vaccinii-corymbosi Sheds Light on Mummy Berry Disease Infection of Blueberry and Mating Type.</title>
        <authorList>
            <person name="Yow A.G."/>
            <person name="Zhang Y."/>
            <person name="Bansal K."/>
            <person name="Eacker S.M."/>
            <person name="Sullivan S."/>
            <person name="Liachko I."/>
            <person name="Cubeta M.A."/>
            <person name="Rollins J.A."/>
            <person name="Ashrafi H."/>
        </authorList>
    </citation>
    <scope>NUCLEOTIDE SEQUENCE</scope>
    <source>
        <strain evidence="2">RL-1</strain>
    </source>
</reference>
<gene>
    <name evidence="2" type="ORF">DSL72_007643</name>
</gene>
<evidence type="ECO:0000313" key="3">
    <source>
        <dbReference type="Proteomes" id="UP000672032"/>
    </source>
</evidence>
<accession>A0A8A3PIC3</accession>
<dbReference type="EMBL" id="CP063409">
    <property type="protein sequence ID" value="QSZ34785.1"/>
    <property type="molecule type" value="Genomic_DNA"/>
</dbReference>
<keyword evidence="3" id="KW-1185">Reference proteome</keyword>